<keyword evidence="2" id="KW-1185">Reference proteome</keyword>
<sequence>MQPEFGVYMGSTITKEQWKEIEKEIEGFFCNVAFSLDGYEVTVTRARKAEGRVVLAVYIDDLIKGEWLLDDCQDKPSILSKVWKSRSKSLYSPAKLKKLERKFGKRRVKEIYPDAHERLHWLEPYFPKASVLCRQFKTIEGLVLVKARCMEANHG</sequence>
<evidence type="ECO:0008006" key="3">
    <source>
        <dbReference type="Google" id="ProtNLM"/>
    </source>
</evidence>
<dbReference type="EMBL" id="CP101509">
    <property type="protein sequence ID" value="UTV30188.1"/>
    <property type="molecule type" value="Genomic_DNA"/>
</dbReference>
<evidence type="ECO:0000313" key="2">
    <source>
        <dbReference type="Proteomes" id="UP001057998"/>
    </source>
</evidence>
<protein>
    <recommendedName>
        <fullName evidence="3">Reverse transcriptase Ty1/copia-type domain-containing protein</fullName>
    </recommendedName>
</protein>
<organism evidence="1 2">
    <name type="scientific">Photobacterium atrarenae</name>
    <dbReference type="NCBI Taxonomy" id="865757"/>
    <lineage>
        <taxon>Bacteria</taxon>
        <taxon>Pseudomonadati</taxon>
        <taxon>Pseudomonadota</taxon>
        <taxon>Gammaproteobacteria</taxon>
        <taxon>Vibrionales</taxon>
        <taxon>Vibrionaceae</taxon>
        <taxon>Photobacterium</taxon>
    </lineage>
</organism>
<reference evidence="1" key="1">
    <citation type="submission" date="2022-07" db="EMBL/GenBank/DDBJ databases">
        <title>Genome sequencing of Photobacterium atrarenae GJH2-4.</title>
        <authorList>
            <person name="Park S.-J."/>
        </authorList>
    </citation>
    <scope>NUCLEOTIDE SEQUENCE</scope>
    <source>
        <strain evidence="1">GJH2-4</strain>
    </source>
</reference>
<accession>A0ABY5GLI9</accession>
<name>A0ABY5GLI9_9GAMM</name>
<dbReference type="RefSeq" id="WP_255391532.1">
    <property type="nucleotide sequence ID" value="NZ_CP101509.1"/>
</dbReference>
<proteinExistence type="predicted"/>
<evidence type="ECO:0000313" key="1">
    <source>
        <dbReference type="EMBL" id="UTV30188.1"/>
    </source>
</evidence>
<dbReference type="Proteomes" id="UP001057998">
    <property type="component" value="Chromosome 2"/>
</dbReference>
<gene>
    <name evidence="1" type="ORF">NNL38_16510</name>
</gene>